<accession>A0A0D0K0C5</accession>
<dbReference type="SMART" id="SM00267">
    <property type="entry name" value="GGDEF"/>
    <property type="match status" value="1"/>
</dbReference>
<dbReference type="InterPro" id="IPR029016">
    <property type="entry name" value="GAF-like_dom_sf"/>
</dbReference>
<dbReference type="CDD" id="cd01949">
    <property type="entry name" value="GGDEF"/>
    <property type="match status" value="1"/>
</dbReference>
<evidence type="ECO:0000259" key="1">
    <source>
        <dbReference type="PROSITE" id="PS50887"/>
    </source>
</evidence>
<dbReference type="InterPro" id="IPR043128">
    <property type="entry name" value="Rev_trsase/Diguanyl_cyclase"/>
</dbReference>
<dbReference type="PANTHER" id="PTHR46663">
    <property type="entry name" value="DIGUANYLATE CYCLASE DGCT-RELATED"/>
    <property type="match status" value="1"/>
</dbReference>
<dbReference type="FunFam" id="3.30.70.270:FF:000001">
    <property type="entry name" value="Diguanylate cyclase domain protein"/>
    <property type="match status" value="1"/>
</dbReference>
<dbReference type="PROSITE" id="PS50887">
    <property type="entry name" value="GGDEF"/>
    <property type="match status" value="1"/>
</dbReference>
<reference evidence="2 3" key="1">
    <citation type="submission" date="2014-12" db="EMBL/GenBank/DDBJ databases">
        <title>16Stimator: statistical estimation of ribosomal gene copy numbers from draft genome assemblies.</title>
        <authorList>
            <person name="Perisin M.A."/>
            <person name="Vetter M."/>
            <person name="Gilbert J.A."/>
            <person name="Bergelson J."/>
        </authorList>
    </citation>
    <scope>NUCLEOTIDE SEQUENCE [LARGE SCALE GENOMIC DNA]</scope>
    <source>
        <strain evidence="2 3">MEJ076</strain>
    </source>
</reference>
<dbReference type="Proteomes" id="UP000035017">
    <property type="component" value="Unassembled WGS sequence"/>
</dbReference>
<dbReference type="AlphaFoldDB" id="A0A0D0K0C5"/>
<evidence type="ECO:0000313" key="2">
    <source>
        <dbReference type="EMBL" id="KIQ01560.1"/>
    </source>
</evidence>
<dbReference type="InterPro" id="IPR003018">
    <property type="entry name" value="GAF"/>
</dbReference>
<dbReference type="SMART" id="SM00065">
    <property type="entry name" value="GAF"/>
    <property type="match status" value="1"/>
</dbReference>
<dbReference type="GO" id="GO:0003824">
    <property type="term" value="F:catalytic activity"/>
    <property type="evidence" value="ECO:0007669"/>
    <property type="project" value="UniProtKB-ARBA"/>
</dbReference>
<sequence>MAKTTPPSDQDAARLMAVREILPLSGAAQELKSLSRLAREMFGTSRAAVHILDDNWLHIVHQSGEEVSECARDITTCNVVVLTNELVVIPDLSAEQEWQSMPYVVETPHIRFYAGAPIELESGLVVGSFCVTDPKPRQFSPDEQANLKRFATIAGALLRLQRANFTMSLAQRELRNAAMTDPLTGFFNRNALELVVDEQMSEVLRDNGTFGALYLDMDGFKSINDEHGHDAGDAVLQESAARIRRCVRSQDTVVRMGGDEFAVFLPRPQAPETLEKIAERLLNAFREPFVINGRSVVANLSIGGAMAPQAGNDRVALLRRVDEALYQAKKEGRNRFISRAQS</sequence>
<dbReference type="OrthoDB" id="315417at2"/>
<dbReference type="Pfam" id="PF00990">
    <property type="entry name" value="GGDEF"/>
    <property type="match status" value="1"/>
</dbReference>
<gene>
    <name evidence="2" type="ORF">RU07_15700</name>
</gene>
<protein>
    <submittedName>
        <fullName evidence="2">Diguanylate cyclase</fullName>
    </submittedName>
</protein>
<dbReference type="InterPro" id="IPR029787">
    <property type="entry name" value="Nucleotide_cyclase"/>
</dbReference>
<organism evidence="2 3">
    <name type="scientific">Agrobacterium tumefaciens</name>
    <dbReference type="NCBI Taxonomy" id="358"/>
    <lineage>
        <taxon>Bacteria</taxon>
        <taxon>Pseudomonadati</taxon>
        <taxon>Pseudomonadota</taxon>
        <taxon>Alphaproteobacteria</taxon>
        <taxon>Hyphomicrobiales</taxon>
        <taxon>Rhizobiaceae</taxon>
        <taxon>Rhizobium/Agrobacterium group</taxon>
        <taxon>Agrobacterium</taxon>
        <taxon>Agrobacterium tumefaciens complex</taxon>
    </lineage>
</organism>
<dbReference type="SUPFAM" id="SSF55781">
    <property type="entry name" value="GAF domain-like"/>
    <property type="match status" value="1"/>
</dbReference>
<dbReference type="Pfam" id="PF01590">
    <property type="entry name" value="GAF"/>
    <property type="match status" value="1"/>
</dbReference>
<dbReference type="EMBL" id="JXQV01000013">
    <property type="protein sequence ID" value="KIQ01560.1"/>
    <property type="molecule type" value="Genomic_DNA"/>
</dbReference>
<dbReference type="Gene3D" id="3.30.70.270">
    <property type="match status" value="1"/>
</dbReference>
<dbReference type="Gene3D" id="3.30.450.40">
    <property type="match status" value="1"/>
</dbReference>
<dbReference type="InterPro" id="IPR000160">
    <property type="entry name" value="GGDEF_dom"/>
</dbReference>
<comment type="caution">
    <text evidence="2">The sequence shown here is derived from an EMBL/GenBank/DDBJ whole genome shotgun (WGS) entry which is preliminary data.</text>
</comment>
<dbReference type="InterPro" id="IPR052163">
    <property type="entry name" value="DGC-Regulatory_Protein"/>
</dbReference>
<name>A0A0D0K0C5_AGRTU</name>
<dbReference type="PANTHER" id="PTHR46663:SF4">
    <property type="entry name" value="DIGUANYLATE CYCLASE DGCT-RELATED"/>
    <property type="match status" value="1"/>
</dbReference>
<dbReference type="NCBIfam" id="TIGR00254">
    <property type="entry name" value="GGDEF"/>
    <property type="match status" value="1"/>
</dbReference>
<evidence type="ECO:0000313" key="3">
    <source>
        <dbReference type="Proteomes" id="UP000035017"/>
    </source>
</evidence>
<dbReference type="SUPFAM" id="SSF55073">
    <property type="entry name" value="Nucleotide cyclase"/>
    <property type="match status" value="1"/>
</dbReference>
<proteinExistence type="predicted"/>
<feature type="domain" description="GGDEF" evidence="1">
    <location>
        <begin position="208"/>
        <end position="341"/>
    </location>
</feature>